<dbReference type="EMBL" id="CM042037">
    <property type="protein sequence ID" value="KAI3742534.1"/>
    <property type="molecule type" value="Genomic_DNA"/>
</dbReference>
<reference evidence="2" key="1">
    <citation type="journal article" date="2022" name="Mol. Ecol. Resour.">
        <title>The genomes of chicory, endive, great burdock and yacon provide insights into Asteraceae palaeo-polyploidization history and plant inulin production.</title>
        <authorList>
            <person name="Fan W."/>
            <person name="Wang S."/>
            <person name="Wang H."/>
            <person name="Wang A."/>
            <person name="Jiang F."/>
            <person name="Liu H."/>
            <person name="Zhao H."/>
            <person name="Xu D."/>
            <person name="Zhang Y."/>
        </authorList>
    </citation>
    <scope>NUCLEOTIDE SEQUENCE [LARGE SCALE GENOMIC DNA]</scope>
    <source>
        <strain evidence="2">cv. Yunnan</strain>
    </source>
</reference>
<organism evidence="1 2">
    <name type="scientific">Smallanthus sonchifolius</name>
    <dbReference type="NCBI Taxonomy" id="185202"/>
    <lineage>
        <taxon>Eukaryota</taxon>
        <taxon>Viridiplantae</taxon>
        <taxon>Streptophyta</taxon>
        <taxon>Embryophyta</taxon>
        <taxon>Tracheophyta</taxon>
        <taxon>Spermatophyta</taxon>
        <taxon>Magnoliopsida</taxon>
        <taxon>eudicotyledons</taxon>
        <taxon>Gunneridae</taxon>
        <taxon>Pentapetalae</taxon>
        <taxon>asterids</taxon>
        <taxon>campanulids</taxon>
        <taxon>Asterales</taxon>
        <taxon>Asteraceae</taxon>
        <taxon>Asteroideae</taxon>
        <taxon>Heliantheae alliance</taxon>
        <taxon>Millerieae</taxon>
        <taxon>Smallanthus</taxon>
    </lineage>
</organism>
<accession>A0ACB9D7F4</accession>
<sequence length="356" mass="41770">MEEVPVVVEFSDVFPDELPRIPPEKEVEFRINLVPVMQFGITNASVSFLDMMNRVCKPYLDKSVIVFFDDILIYSESKEEHGARYFSKIDLRSGYHQLKVQEGDIPKTAFCTRYDHYEFIVMQFGITNASASFLDMMNRVCKPYLDKSVIVFFDDILIYSKSKEEHASHLKSYSNCYETRSCMPNSPSVNSGCLKSNFLMEMKAFTVYCDASHTDFGCVLMQGNKVTAYASHQLKTHERNYTTDDLELGTIIFALKLWRHYLYGVKFIVFTNHKSLKYIFSHKELNMRQRRWMEVLNDYDCEICYHEGKANVVVDALSRKENEKPKRVRALRLDLQIDLITRIREYQMITLMKIYL</sequence>
<dbReference type="Proteomes" id="UP001056120">
    <property type="component" value="Linkage Group LG20"/>
</dbReference>
<keyword evidence="2" id="KW-1185">Reference proteome</keyword>
<name>A0ACB9D7F4_9ASTR</name>
<proteinExistence type="predicted"/>
<protein>
    <submittedName>
        <fullName evidence="1">Uncharacterized protein</fullName>
    </submittedName>
</protein>
<gene>
    <name evidence="1" type="ORF">L1987_60219</name>
</gene>
<evidence type="ECO:0000313" key="1">
    <source>
        <dbReference type="EMBL" id="KAI3742534.1"/>
    </source>
</evidence>
<evidence type="ECO:0000313" key="2">
    <source>
        <dbReference type="Proteomes" id="UP001056120"/>
    </source>
</evidence>
<comment type="caution">
    <text evidence="1">The sequence shown here is derived from an EMBL/GenBank/DDBJ whole genome shotgun (WGS) entry which is preliminary data.</text>
</comment>
<reference evidence="1 2" key="2">
    <citation type="journal article" date="2022" name="Mol. Ecol. Resour.">
        <title>The genomes of chicory, endive, great burdock and yacon provide insights into Asteraceae paleo-polyploidization history and plant inulin production.</title>
        <authorList>
            <person name="Fan W."/>
            <person name="Wang S."/>
            <person name="Wang H."/>
            <person name="Wang A."/>
            <person name="Jiang F."/>
            <person name="Liu H."/>
            <person name="Zhao H."/>
            <person name="Xu D."/>
            <person name="Zhang Y."/>
        </authorList>
    </citation>
    <scope>NUCLEOTIDE SEQUENCE [LARGE SCALE GENOMIC DNA]</scope>
    <source>
        <strain evidence="2">cv. Yunnan</strain>
        <tissue evidence="1">Leaves</tissue>
    </source>
</reference>